<dbReference type="Gene3D" id="2.160.20.10">
    <property type="entry name" value="Single-stranded right-handed beta-helix, Pectin lyase-like"/>
    <property type="match status" value="1"/>
</dbReference>
<dbReference type="Pfam" id="PF00295">
    <property type="entry name" value="Glyco_hydro_28"/>
    <property type="match status" value="1"/>
</dbReference>
<keyword evidence="18" id="KW-1185">Reference proteome</keyword>
<feature type="chain" id="PRO_5026040497" description="galacturonan 1,4-alpha-galacturonidase" evidence="16">
    <location>
        <begin position="21"/>
        <end position="438"/>
    </location>
</feature>
<dbReference type="Proteomes" id="UP000799436">
    <property type="component" value="Unassembled WGS sequence"/>
</dbReference>
<dbReference type="InterPro" id="IPR012334">
    <property type="entry name" value="Pectin_lyas_fold"/>
</dbReference>
<keyword evidence="3" id="KW-0964">Secreted</keyword>
<evidence type="ECO:0000256" key="2">
    <source>
        <dbReference type="ARBA" id="ARBA00008834"/>
    </source>
</evidence>
<dbReference type="SUPFAM" id="SSF51126">
    <property type="entry name" value="Pectin lyase-like"/>
    <property type="match status" value="1"/>
</dbReference>
<evidence type="ECO:0000313" key="18">
    <source>
        <dbReference type="Proteomes" id="UP000799436"/>
    </source>
</evidence>
<feature type="signal peptide" evidence="16">
    <location>
        <begin position="1"/>
        <end position="20"/>
    </location>
</feature>
<evidence type="ECO:0000256" key="3">
    <source>
        <dbReference type="ARBA" id="ARBA00022525"/>
    </source>
</evidence>
<comment type="catalytic activity">
    <reaction evidence="14">
        <text>[(1-&gt;4)-alpha-D-galacturonosyl](n) + H2O = alpha-D-galacturonate + [(1-&gt;4)-alpha-D-galacturonosyl](n-1)</text>
        <dbReference type="Rhea" id="RHEA:14117"/>
        <dbReference type="Rhea" id="RHEA-COMP:14570"/>
        <dbReference type="Rhea" id="RHEA-COMP:14572"/>
        <dbReference type="ChEBI" id="CHEBI:15377"/>
        <dbReference type="ChEBI" id="CHEBI:58658"/>
        <dbReference type="ChEBI" id="CHEBI:140523"/>
        <dbReference type="EC" id="3.2.1.67"/>
    </reaction>
</comment>
<keyword evidence="4 16" id="KW-0732">Signal</keyword>
<dbReference type="InterPro" id="IPR000743">
    <property type="entry name" value="Glyco_hydro_28"/>
</dbReference>
<accession>A0A6G1KWL8</accession>
<comment type="function">
    <text evidence="12">Specific in hydrolyzing the terminal glycosidic bond of polygalacturonic acid and oligogalacturonates.</text>
</comment>
<evidence type="ECO:0000256" key="7">
    <source>
        <dbReference type="ARBA" id="ARBA00023180"/>
    </source>
</evidence>
<evidence type="ECO:0000256" key="8">
    <source>
        <dbReference type="ARBA" id="ARBA00023277"/>
    </source>
</evidence>
<comment type="similarity">
    <text evidence="2 15">Belongs to the glycosyl hydrolase 28 family.</text>
</comment>
<keyword evidence="10" id="KW-0961">Cell wall biogenesis/degradation</keyword>
<evidence type="ECO:0000256" key="10">
    <source>
        <dbReference type="ARBA" id="ARBA00023316"/>
    </source>
</evidence>
<evidence type="ECO:0000256" key="5">
    <source>
        <dbReference type="ARBA" id="ARBA00022801"/>
    </source>
</evidence>
<dbReference type="EMBL" id="ML995909">
    <property type="protein sequence ID" value="KAF2764810.1"/>
    <property type="molecule type" value="Genomic_DNA"/>
</dbReference>
<dbReference type="GO" id="GO:0071555">
    <property type="term" value="P:cell wall organization"/>
    <property type="evidence" value="ECO:0007669"/>
    <property type="project" value="UniProtKB-KW"/>
</dbReference>
<keyword evidence="11" id="KW-0624">Polysaccharide degradation</keyword>
<evidence type="ECO:0000256" key="4">
    <source>
        <dbReference type="ARBA" id="ARBA00022729"/>
    </source>
</evidence>
<evidence type="ECO:0000256" key="16">
    <source>
        <dbReference type="SAM" id="SignalP"/>
    </source>
</evidence>
<gene>
    <name evidence="17" type="ORF">EJ03DRAFT_281317</name>
</gene>
<comment type="subcellular location">
    <subcellularLocation>
        <location evidence="1">Secreted</location>
    </subcellularLocation>
</comment>
<evidence type="ECO:0000256" key="1">
    <source>
        <dbReference type="ARBA" id="ARBA00004613"/>
    </source>
</evidence>
<organism evidence="17 18">
    <name type="scientific">Teratosphaeria nubilosa</name>
    <dbReference type="NCBI Taxonomy" id="161662"/>
    <lineage>
        <taxon>Eukaryota</taxon>
        <taxon>Fungi</taxon>
        <taxon>Dikarya</taxon>
        <taxon>Ascomycota</taxon>
        <taxon>Pezizomycotina</taxon>
        <taxon>Dothideomycetes</taxon>
        <taxon>Dothideomycetidae</taxon>
        <taxon>Mycosphaerellales</taxon>
        <taxon>Teratosphaeriaceae</taxon>
        <taxon>Teratosphaeria</taxon>
    </lineage>
</organism>
<evidence type="ECO:0000313" key="17">
    <source>
        <dbReference type="EMBL" id="KAF2764810.1"/>
    </source>
</evidence>
<dbReference type="AlphaFoldDB" id="A0A6G1KWL8"/>
<dbReference type="GO" id="GO:0000272">
    <property type="term" value="P:polysaccharide catabolic process"/>
    <property type="evidence" value="ECO:0007669"/>
    <property type="project" value="UniProtKB-KW"/>
</dbReference>
<reference evidence="17" key="1">
    <citation type="journal article" date="2020" name="Stud. Mycol.">
        <title>101 Dothideomycetes genomes: a test case for predicting lifestyles and emergence of pathogens.</title>
        <authorList>
            <person name="Haridas S."/>
            <person name="Albert R."/>
            <person name="Binder M."/>
            <person name="Bloem J."/>
            <person name="Labutti K."/>
            <person name="Salamov A."/>
            <person name="Andreopoulos B."/>
            <person name="Baker S."/>
            <person name="Barry K."/>
            <person name="Bills G."/>
            <person name="Bluhm B."/>
            <person name="Cannon C."/>
            <person name="Castanera R."/>
            <person name="Culley D."/>
            <person name="Daum C."/>
            <person name="Ezra D."/>
            <person name="Gonzalez J."/>
            <person name="Henrissat B."/>
            <person name="Kuo A."/>
            <person name="Liang C."/>
            <person name="Lipzen A."/>
            <person name="Lutzoni F."/>
            <person name="Magnuson J."/>
            <person name="Mondo S."/>
            <person name="Nolan M."/>
            <person name="Ohm R."/>
            <person name="Pangilinan J."/>
            <person name="Park H.-J."/>
            <person name="Ramirez L."/>
            <person name="Alfaro M."/>
            <person name="Sun H."/>
            <person name="Tritt A."/>
            <person name="Yoshinaga Y."/>
            <person name="Zwiers L.-H."/>
            <person name="Turgeon B."/>
            <person name="Goodwin S."/>
            <person name="Spatafora J."/>
            <person name="Crous P."/>
            <person name="Grigoriev I."/>
        </authorList>
    </citation>
    <scope>NUCLEOTIDE SEQUENCE</scope>
    <source>
        <strain evidence="17">CBS 116005</strain>
    </source>
</reference>
<dbReference type="GO" id="GO:0005576">
    <property type="term" value="C:extracellular region"/>
    <property type="evidence" value="ECO:0007669"/>
    <property type="project" value="UniProtKB-SubCell"/>
</dbReference>
<evidence type="ECO:0000256" key="9">
    <source>
        <dbReference type="ARBA" id="ARBA00023295"/>
    </source>
</evidence>
<keyword evidence="6" id="KW-1015">Disulfide bond</keyword>
<name>A0A6G1KWL8_9PEZI</name>
<dbReference type="OrthoDB" id="339764at2759"/>
<dbReference type="PANTHER" id="PTHR31736">
    <property type="match status" value="1"/>
</dbReference>
<dbReference type="PANTHER" id="PTHR31736:SF12">
    <property type="entry name" value="EXO-POLYGALACTURONASE, PUTATIVE-RELATED"/>
    <property type="match status" value="1"/>
</dbReference>
<evidence type="ECO:0000256" key="14">
    <source>
        <dbReference type="ARBA" id="ARBA00048766"/>
    </source>
</evidence>
<dbReference type="GO" id="GO:0047911">
    <property type="term" value="F:galacturan 1,4-alpha-galacturonidase activity"/>
    <property type="evidence" value="ECO:0007669"/>
    <property type="project" value="UniProtKB-EC"/>
</dbReference>
<keyword evidence="8" id="KW-0119">Carbohydrate metabolism</keyword>
<evidence type="ECO:0000256" key="6">
    <source>
        <dbReference type="ARBA" id="ARBA00023157"/>
    </source>
</evidence>
<evidence type="ECO:0000256" key="15">
    <source>
        <dbReference type="RuleBase" id="RU361169"/>
    </source>
</evidence>
<sequence>MRIFRTLATVLLVRPLLAQAHVEYENGGVQVEQVAARQQCTVYAHGGSTSDVPNILKAFEICNNGGTIIFPEGQNYFIASKLNPVINDITIEWRGIWTFSPDIEYWRQAQNHYPIAFQNHAASFVLTGDGIHINGCGTGGIEGNGDVWYTAEAGDTQPGRPMPFVFWNVSDVTVSNFFVHQPPLWSLNIMNGTDMIFDNITCNATATQAPYGKNWVQNTDGFDTMDVKNVRLTNFVYQGGDDCIAVKPRSYNVFVQHALCHGGNGMAIGSLGQYLEDSSVENVVIDDVRVITYNDDMDFGIYIKTWTGVLVNQSFYESEYQPRGGGWGSVRNMQFSNFYIEGANNAAAITQNSGANSSTGGTSLLEVSNVAFVNFTGYLSGAKGNITTQVTCTNVHPCYNVAFENFNVLPTQNASTVGTSTCKYIAPGGVHGVTGSGC</sequence>
<proteinExistence type="inferred from homology"/>
<evidence type="ECO:0000256" key="12">
    <source>
        <dbReference type="ARBA" id="ARBA00037312"/>
    </source>
</evidence>
<evidence type="ECO:0000256" key="13">
    <source>
        <dbReference type="ARBA" id="ARBA00038933"/>
    </source>
</evidence>
<evidence type="ECO:0000256" key="11">
    <source>
        <dbReference type="ARBA" id="ARBA00023326"/>
    </source>
</evidence>
<keyword evidence="5 15" id="KW-0378">Hydrolase</keyword>
<dbReference type="InterPro" id="IPR011050">
    <property type="entry name" value="Pectin_lyase_fold/virulence"/>
</dbReference>
<dbReference type="EC" id="3.2.1.67" evidence="13"/>
<dbReference type="GO" id="GO:0004650">
    <property type="term" value="F:polygalacturonase activity"/>
    <property type="evidence" value="ECO:0007669"/>
    <property type="project" value="InterPro"/>
</dbReference>
<keyword evidence="9 15" id="KW-0326">Glycosidase</keyword>
<keyword evidence="7" id="KW-0325">Glycoprotein</keyword>
<protein>
    <recommendedName>
        <fullName evidence="13">galacturonan 1,4-alpha-galacturonidase</fullName>
        <ecNumber evidence="13">3.2.1.67</ecNumber>
    </recommendedName>
</protein>